<evidence type="ECO:0000313" key="1">
    <source>
        <dbReference type="EMBL" id="AKE44677.1"/>
    </source>
</evidence>
<sequence>MNRIQLETKLGLAEFSLSNTRDPIHRIRLINYINELKIALEHY</sequence>
<organism evidence="1 2">
    <name type="scientific">Sinorhizobium phage phiM9</name>
    <dbReference type="NCBI Taxonomy" id="1636182"/>
    <lineage>
        <taxon>Viruses</taxon>
        <taxon>Duplodnaviria</taxon>
        <taxon>Heunggongvirae</taxon>
        <taxon>Uroviricota</taxon>
        <taxon>Caudoviricetes</taxon>
        <taxon>Pootjesviridae</taxon>
        <taxon>Emnonavirus</taxon>
        <taxon>Emnonavirus phiM9</taxon>
    </lineage>
</organism>
<dbReference type="RefSeq" id="YP_009189431.1">
    <property type="nucleotide sequence ID" value="NC_028676.1"/>
</dbReference>
<protein>
    <submittedName>
        <fullName evidence="1">Uncharacterized protein</fullName>
    </submittedName>
</protein>
<reference evidence="2" key="2">
    <citation type="submission" date="2015-03" db="EMBL/GenBank/DDBJ databases">
        <title>The genome and structure of Sinorhizobium meliloti phage phiM9.</title>
        <authorList>
            <person name="Johnson M.C."/>
            <person name="Tatum K.B."/>
            <person name="Lynn J.S."/>
            <person name="Brewer T.E."/>
            <person name="Washburn B.K."/>
            <person name="Stroupe M.E."/>
            <person name="Jones K.M."/>
        </authorList>
    </citation>
    <scope>NUCLEOTIDE SEQUENCE [LARGE SCALE GENOMIC DNA]</scope>
</reference>
<dbReference type="GeneID" id="26517729"/>
<accession>A0A0F6R4W0</accession>
<dbReference type="Proteomes" id="UP000033804">
    <property type="component" value="Segment"/>
</dbReference>
<keyword evidence="2" id="KW-1185">Reference proteome</keyword>
<dbReference type="KEGG" id="vg:26517729"/>
<name>A0A0F6R4W0_9CAUD</name>
<dbReference type="EMBL" id="KP881232">
    <property type="protein sequence ID" value="AKE44677.1"/>
    <property type="molecule type" value="Genomic_DNA"/>
</dbReference>
<reference evidence="1 2" key="1">
    <citation type="journal article" date="2015" name="J. Virol.">
        <title>Sinorhizobium meliloti Phage ?M9 Defines a New Group of T4 Superfamily Phages with Unusual Genomic Features but a Common T=16 Capsid.</title>
        <authorList>
            <person name="Johnson M.C."/>
            <person name="Tatum K.B."/>
            <person name="Lynn J.S."/>
            <person name="Brewer T.E."/>
            <person name="Lu S."/>
            <person name="Washburn B.K."/>
            <person name="Stroupe M.E."/>
            <person name="Jones K.M."/>
        </authorList>
    </citation>
    <scope>NUCLEOTIDE SEQUENCE [LARGE SCALE GENOMIC DNA]</scope>
</reference>
<evidence type="ECO:0000313" key="2">
    <source>
        <dbReference type="Proteomes" id="UP000033804"/>
    </source>
</evidence>
<gene>
    <name evidence="1" type="ORF">Sm_phiM9_047</name>
</gene>
<proteinExistence type="predicted"/>